<evidence type="ECO:0000313" key="6">
    <source>
        <dbReference type="EMBL" id="SIP90186.1"/>
    </source>
</evidence>
<reference evidence="6 7" key="1">
    <citation type="submission" date="2017-01" db="EMBL/GenBank/DDBJ databases">
        <authorList>
            <person name="Mah S.A."/>
            <person name="Swanson W.J."/>
            <person name="Moy G.W."/>
            <person name="Vacquier V.D."/>
        </authorList>
    </citation>
    <scope>NUCLEOTIDE SEQUENCE [LARGE SCALE GENOMIC DNA]</scope>
    <source>
        <strain evidence="6 7">DSM 7027</strain>
    </source>
</reference>
<dbReference type="EMBL" id="FTMN01000001">
    <property type="protein sequence ID" value="SIP90186.1"/>
    <property type="molecule type" value="Genomic_DNA"/>
</dbReference>
<organism evidence="6 7">
    <name type="scientific">Marinobacterium stanieri</name>
    <dbReference type="NCBI Taxonomy" id="49186"/>
    <lineage>
        <taxon>Bacteria</taxon>
        <taxon>Pseudomonadati</taxon>
        <taxon>Pseudomonadota</taxon>
        <taxon>Gammaproteobacteria</taxon>
        <taxon>Oceanospirillales</taxon>
        <taxon>Oceanospirillaceae</taxon>
        <taxon>Marinobacterium</taxon>
    </lineage>
</organism>
<dbReference type="Gene3D" id="1.10.287.130">
    <property type="match status" value="1"/>
</dbReference>
<evidence type="ECO:0000256" key="4">
    <source>
        <dbReference type="SAM" id="Coils"/>
    </source>
</evidence>
<dbReference type="Gene3D" id="3.30.565.10">
    <property type="entry name" value="Histidine kinase-like ATPase, C-terminal domain"/>
    <property type="match status" value="1"/>
</dbReference>
<gene>
    <name evidence="6" type="ORF">SAMN05421647_101243</name>
</gene>
<evidence type="ECO:0000313" key="7">
    <source>
        <dbReference type="Proteomes" id="UP000186895"/>
    </source>
</evidence>
<evidence type="ECO:0000256" key="2">
    <source>
        <dbReference type="ARBA" id="ARBA00012438"/>
    </source>
</evidence>
<dbReference type="InterPro" id="IPR003594">
    <property type="entry name" value="HATPase_dom"/>
</dbReference>
<evidence type="ECO:0000259" key="5">
    <source>
        <dbReference type="PROSITE" id="PS50109"/>
    </source>
</evidence>
<dbReference type="InterPro" id="IPR004358">
    <property type="entry name" value="Sig_transdc_His_kin-like_C"/>
</dbReference>
<keyword evidence="3" id="KW-0597">Phosphoprotein</keyword>
<keyword evidence="6" id="KW-0418">Kinase</keyword>
<dbReference type="PROSITE" id="PS50109">
    <property type="entry name" value="HIS_KIN"/>
    <property type="match status" value="1"/>
</dbReference>
<keyword evidence="7" id="KW-1185">Reference proteome</keyword>
<feature type="domain" description="Histidine kinase" evidence="5">
    <location>
        <begin position="70"/>
        <end position="316"/>
    </location>
</feature>
<comment type="catalytic activity">
    <reaction evidence="1">
        <text>ATP + protein L-histidine = ADP + protein N-phospho-L-histidine.</text>
        <dbReference type="EC" id="2.7.13.3"/>
    </reaction>
</comment>
<feature type="coiled-coil region" evidence="4">
    <location>
        <begin position="13"/>
        <end position="58"/>
    </location>
</feature>
<dbReference type="Proteomes" id="UP000186895">
    <property type="component" value="Unassembled WGS sequence"/>
</dbReference>
<dbReference type="SUPFAM" id="SSF55874">
    <property type="entry name" value="ATPase domain of HSP90 chaperone/DNA topoisomerase II/histidine kinase"/>
    <property type="match status" value="1"/>
</dbReference>
<dbReference type="CDD" id="cd00082">
    <property type="entry name" value="HisKA"/>
    <property type="match status" value="1"/>
</dbReference>
<dbReference type="RefSeq" id="WP_076460186.1">
    <property type="nucleotide sequence ID" value="NZ_FTMN01000001.1"/>
</dbReference>
<dbReference type="EC" id="2.7.13.3" evidence="2"/>
<dbReference type="AlphaFoldDB" id="A0A1N6NDX0"/>
<dbReference type="SMART" id="SM00387">
    <property type="entry name" value="HATPase_c"/>
    <property type="match status" value="1"/>
</dbReference>
<name>A0A1N6NDX0_9GAMM</name>
<protein>
    <recommendedName>
        <fullName evidence="2">histidine kinase</fullName>
        <ecNumber evidence="2">2.7.13.3</ecNumber>
    </recommendedName>
</protein>
<sequence>MPEVKDNPYKVAYERERNARLKAEQLLEDKSRELYQQNRRLEESYDQLQQQQTALVQSEKLATLGTLTAGVAHEINNPLAYVISNVSAAKEYIEAYDQLVKFVQQHDLASLMPEALQQEWDSLQETLDLAFIQEDYPGVIEDTQEGLDRVRDIVHSLRSFSRVQEGEREPADLVEALKSTLRLLNNELKNRVRISLELEPLPLVRCNLNEINQVFTNLIINAVHAMRDQPRAELKVSSEVQDGYALISVADTGCGMTQDVVKEIFTPFYTTKPVGEGTGLGLSITWGIVQDHGGEIQVESEPGEGTRFLVKLPLAKA</sequence>
<dbReference type="PRINTS" id="PR00344">
    <property type="entry name" value="BCTRLSENSOR"/>
</dbReference>
<dbReference type="PANTHER" id="PTHR43065:SF50">
    <property type="entry name" value="HISTIDINE KINASE"/>
    <property type="match status" value="1"/>
</dbReference>
<accession>A0A1N6NDX0</accession>
<dbReference type="InterPro" id="IPR005467">
    <property type="entry name" value="His_kinase_dom"/>
</dbReference>
<dbReference type="InterPro" id="IPR003661">
    <property type="entry name" value="HisK_dim/P_dom"/>
</dbReference>
<dbReference type="eggNOG" id="COG4191">
    <property type="taxonomic scope" value="Bacteria"/>
</dbReference>
<keyword evidence="6" id="KW-0808">Transferase</keyword>
<evidence type="ECO:0000256" key="3">
    <source>
        <dbReference type="ARBA" id="ARBA00022553"/>
    </source>
</evidence>
<proteinExistence type="predicted"/>
<dbReference type="PANTHER" id="PTHR43065">
    <property type="entry name" value="SENSOR HISTIDINE KINASE"/>
    <property type="match status" value="1"/>
</dbReference>
<dbReference type="GO" id="GO:0000155">
    <property type="term" value="F:phosphorelay sensor kinase activity"/>
    <property type="evidence" value="ECO:0007669"/>
    <property type="project" value="InterPro"/>
</dbReference>
<evidence type="ECO:0000256" key="1">
    <source>
        <dbReference type="ARBA" id="ARBA00000085"/>
    </source>
</evidence>
<dbReference type="STRING" id="49186.SAMN05421647_101243"/>
<dbReference type="InterPro" id="IPR036890">
    <property type="entry name" value="HATPase_C_sf"/>
</dbReference>
<keyword evidence="4" id="KW-0175">Coiled coil</keyword>
<dbReference type="SUPFAM" id="SSF47384">
    <property type="entry name" value="Homodimeric domain of signal transducing histidine kinase"/>
    <property type="match status" value="1"/>
</dbReference>
<dbReference type="InterPro" id="IPR036097">
    <property type="entry name" value="HisK_dim/P_sf"/>
</dbReference>
<dbReference type="Pfam" id="PF02518">
    <property type="entry name" value="HATPase_c"/>
    <property type="match status" value="1"/>
</dbReference>